<organism evidence="2 3">
    <name type="scientific">Ruthenibacterium intestinale</name>
    <dbReference type="NCBI Taxonomy" id="3133163"/>
    <lineage>
        <taxon>Bacteria</taxon>
        <taxon>Bacillati</taxon>
        <taxon>Bacillota</taxon>
        <taxon>Clostridia</taxon>
        <taxon>Eubacteriales</taxon>
        <taxon>Oscillospiraceae</taxon>
        <taxon>Ruthenibacterium</taxon>
    </lineage>
</organism>
<comment type="caution">
    <text evidence="2">The sequence shown here is derived from an EMBL/GenBank/DDBJ whole genome shotgun (WGS) entry which is preliminary data.</text>
</comment>
<protein>
    <submittedName>
        <fullName evidence="2">CdaR family protein</fullName>
    </submittedName>
</protein>
<accession>A0ABV1GD84</accession>
<sequence>MKAKKNYFEKLFSDKRFTIVFSILIAIGLWFVVRSIINPNSIATIRNVKVNYDYNSAAYLSQGLDIVEKDTEDKSVTISGDDNQISGVEAEDILLYPNYSQVNGPGTYTLKLVATQADSLLNSRSYDFNEISPSAYVQVTFDKVSTKKFTITVNASGIDPEDGYYVDTPVASPAEVTVRGPESVVNSIDKVMANVTLNEKRTESALTTAQLEFLDKEGNPVDSTYLTTDVSQVEVTIPVLKIKEVPLTVEYTHVPVGYDVEVLNPTLSQETIRVAGSAEQVDALESINAGYIDLAKLQLGTSVDLSIELPDGLRNIDSVQKVTVSFNTMGFTTRTISVSEIRVVNAASGTTVTPSVGRINNVTLIGREDELEELSESSVVAQIDASPTNVSVTKGQQNMEVEIIVPGTETVFATGTYTVLCDISTGA</sequence>
<dbReference type="Gene3D" id="2.170.120.40">
    <property type="entry name" value="YbbR-like domain"/>
    <property type="match status" value="2"/>
</dbReference>
<keyword evidence="1" id="KW-0472">Membrane</keyword>
<dbReference type="PANTHER" id="PTHR37804">
    <property type="entry name" value="CDAA REGULATORY PROTEIN CDAR"/>
    <property type="match status" value="1"/>
</dbReference>
<dbReference type="InterPro" id="IPR012505">
    <property type="entry name" value="YbbR"/>
</dbReference>
<dbReference type="Pfam" id="PF07949">
    <property type="entry name" value="YbbR"/>
    <property type="match status" value="2"/>
</dbReference>
<evidence type="ECO:0000313" key="2">
    <source>
        <dbReference type="EMBL" id="MEQ2519784.1"/>
    </source>
</evidence>
<keyword evidence="1" id="KW-0812">Transmembrane</keyword>
<feature type="transmembrane region" description="Helical" evidence="1">
    <location>
        <begin position="20"/>
        <end position="37"/>
    </location>
</feature>
<name>A0ABV1GD84_9FIRM</name>
<proteinExistence type="predicted"/>
<keyword evidence="1" id="KW-1133">Transmembrane helix</keyword>
<keyword evidence="3" id="KW-1185">Reference proteome</keyword>
<dbReference type="PANTHER" id="PTHR37804:SF1">
    <property type="entry name" value="CDAA REGULATORY PROTEIN CDAR"/>
    <property type="match status" value="1"/>
</dbReference>
<evidence type="ECO:0000313" key="3">
    <source>
        <dbReference type="Proteomes" id="UP001477672"/>
    </source>
</evidence>
<evidence type="ECO:0000256" key="1">
    <source>
        <dbReference type="SAM" id="Phobius"/>
    </source>
</evidence>
<dbReference type="EMBL" id="JBBMFA010000069">
    <property type="protein sequence ID" value="MEQ2519784.1"/>
    <property type="molecule type" value="Genomic_DNA"/>
</dbReference>
<dbReference type="RefSeq" id="WP_349215219.1">
    <property type="nucleotide sequence ID" value="NZ_JBBMFA010000069.1"/>
</dbReference>
<reference evidence="2 3" key="1">
    <citation type="submission" date="2024-03" db="EMBL/GenBank/DDBJ databases">
        <title>Human intestinal bacterial collection.</title>
        <authorList>
            <person name="Pauvert C."/>
            <person name="Hitch T.C.A."/>
            <person name="Clavel T."/>
        </authorList>
    </citation>
    <scope>NUCLEOTIDE SEQUENCE [LARGE SCALE GENOMIC DNA]</scope>
    <source>
        <strain evidence="2 3">CLA-JM-H11</strain>
    </source>
</reference>
<dbReference type="Gene3D" id="2.170.120.30">
    <property type="match status" value="1"/>
</dbReference>
<gene>
    <name evidence="2" type="ORF">WMO24_04970</name>
</gene>
<dbReference type="Proteomes" id="UP001477672">
    <property type="component" value="Unassembled WGS sequence"/>
</dbReference>
<dbReference type="InterPro" id="IPR053154">
    <property type="entry name" value="c-di-AMP_regulator"/>
</dbReference>